<dbReference type="RefSeq" id="WP_251871516.1">
    <property type="nucleotide sequence ID" value="NZ_CP098755.1"/>
</dbReference>
<sequence>MTTQRRYPVLAGIVLTAALLLSPAMGTVMANQAGNQQAAANLQENQLSEKAKRTEQKLQMLFPALDDTSRQITLETKDHLPVYEIRYEKNNEFFASANIHAETGNLLTFYWDSKVPDFKNPDDKLAYKSADTFMEGLIGEMRSLYKVTRAPVGDVIYSRYVNGIEVVGDEFRLSVNSAGQVTGVSAGENTLTNIDPADFLPPAQAMKKDQLSRCIPPLLQLMYKTGENQTDLVYSAVFSGYVDAVTGAELITNRQYRTWRWKPISLTPGGKVVKVKNEQEAKQIYESEFGISLKGSTFNSNIGKGQMESFYFSPDEKEFLFMKDDVVIGFQSYANGQPQKGKATLSEKQVLEKAVQFLQTYLKREEKEFYYRVNHPGTQNPHEYVVTFVPSVEGLPLDYRGGSGIGVNGETGKITWYNQRLDQKPAKLPDKRKAVSIDTAAKALLAKPTELRYIYPFVNGERLAKPVLAYYIDVNDINALTGNFFSMKDMEK</sequence>
<feature type="chain" id="PRO_5045071204" description="YcdB/YcdC repeated domain-containing protein" evidence="1">
    <location>
        <begin position="31"/>
        <end position="492"/>
    </location>
</feature>
<dbReference type="Proteomes" id="UP001056500">
    <property type="component" value="Chromosome"/>
</dbReference>
<evidence type="ECO:0000313" key="3">
    <source>
        <dbReference type="EMBL" id="USG64404.1"/>
    </source>
</evidence>
<keyword evidence="4" id="KW-1185">Reference proteome</keyword>
<accession>A0ABY4WBX2</accession>
<evidence type="ECO:0000256" key="1">
    <source>
        <dbReference type="SAM" id="SignalP"/>
    </source>
</evidence>
<feature type="signal peptide" evidence="1">
    <location>
        <begin position="1"/>
        <end position="30"/>
    </location>
</feature>
<name>A0ABY4WBX2_9BACL</name>
<reference evidence="3" key="1">
    <citation type="submission" date="2022-06" db="EMBL/GenBank/DDBJ databases">
        <title>Genome sequencing of Brevibacillus sp. BB3-R1.</title>
        <authorList>
            <person name="Heo J."/>
            <person name="Lee D."/>
            <person name="Won M."/>
            <person name="Han B.-H."/>
            <person name="Hong S.-B."/>
            <person name="Kwon S.-W."/>
        </authorList>
    </citation>
    <scope>NUCLEOTIDE SEQUENCE</scope>
    <source>
        <strain evidence="3">BB3-R1</strain>
    </source>
</reference>
<dbReference type="InterPro" id="IPR032599">
    <property type="entry name" value="YcdB/YcdC_rep_domain"/>
</dbReference>
<gene>
    <name evidence="3" type="ORF">NDK47_19950</name>
</gene>
<dbReference type="Pfam" id="PF16244">
    <property type="entry name" value="DUF4901"/>
    <property type="match status" value="1"/>
</dbReference>
<protein>
    <recommendedName>
        <fullName evidence="2">YcdB/YcdC repeated domain-containing protein</fullName>
    </recommendedName>
</protein>
<evidence type="ECO:0000259" key="2">
    <source>
        <dbReference type="Pfam" id="PF16244"/>
    </source>
</evidence>
<organism evidence="3 4">
    <name type="scientific">Brevibacillus ruminantium</name>
    <dbReference type="NCBI Taxonomy" id="2950604"/>
    <lineage>
        <taxon>Bacteria</taxon>
        <taxon>Bacillati</taxon>
        <taxon>Bacillota</taxon>
        <taxon>Bacilli</taxon>
        <taxon>Bacillales</taxon>
        <taxon>Paenibacillaceae</taxon>
        <taxon>Brevibacillus</taxon>
    </lineage>
</organism>
<evidence type="ECO:0000313" key="4">
    <source>
        <dbReference type="Proteomes" id="UP001056500"/>
    </source>
</evidence>
<keyword evidence="1" id="KW-0732">Signal</keyword>
<dbReference type="EMBL" id="CP098755">
    <property type="protein sequence ID" value="USG64404.1"/>
    <property type="molecule type" value="Genomic_DNA"/>
</dbReference>
<feature type="domain" description="YcdB/YcdC repeated" evidence="2">
    <location>
        <begin position="328"/>
        <end position="419"/>
    </location>
</feature>
<proteinExistence type="predicted"/>